<protein>
    <submittedName>
        <fullName evidence="2">Uncharacterized protein</fullName>
    </submittedName>
</protein>
<gene>
    <name evidence="2" type="ordered locus">Caci_6921</name>
</gene>
<feature type="compositionally biased region" description="Basic residues" evidence="1">
    <location>
        <begin position="190"/>
        <end position="218"/>
    </location>
</feature>
<reference evidence="2 3" key="1">
    <citation type="journal article" date="2009" name="Stand. Genomic Sci.">
        <title>Complete genome sequence of Catenulispora acidiphila type strain (ID 139908).</title>
        <authorList>
            <person name="Copeland A."/>
            <person name="Lapidus A."/>
            <person name="Glavina Del Rio T."/>
            <person name="Nolan M."/>
            <person name="Lucas S."/>
            <person name="Chen F."/>
            <person name="Tice H."/>
            <person name="Cheng J.F."/>
            <person name="Bruce D."/>
            <person name="Goodwin L."/>
            <person name="Pitluck S."/>
            <person name="Mikhailova N."/>
            <person name="Pati A."/>
            <person name="Ivanova N."/>
            <person name="Mavromatis K."/>
            <person name="Chen A."/>
            <person name="Palaniappan K."/>
            <person name="Chain P."/>
            <person name="Land M."/>
            <person name="Hauser L."/>
            <person name="Chang Y.J."/>
            <person name="Jeffries C.D."/>
            <person name="Chertkov O."/>
            <person name="Brettin T."/>
            <person name="Detter J.C."/>
            <person name="Han C."/>
            <person name="Ali Z."/>
            <person name="Tindall B.J."/>
            <person name="Goker M."/>
            <person name="Bristow J."/>
            <person name="Eisen J.A."/>
            <person name="Markowitz V."/>
            <person name="Hugenholtz P."/>
            <person name="Kyrpides N.C."/>
            <person name="Klenk H.P."/>
        </authorList>
    </citation>
    <scope>NUCLEOTIDE SEQUENCE [LARGE SCALE GENOMIC DNA]</scope>
    <source>
        <strain evidence="3">DSM 44928 / JCM 14897 / NBRC 102108 / NRRL B-24433 / ID139908</strain>
    </source>
</reference>
<accession>C7Q3J0</accession>
<dbReference type="AlphaFoldDB" id="C7Q3J0"/>
<dbReference type="InParanoid" id="C7Q3J0"/>
<evidence type="ECO:0000313" key="2">
    <source>
        <dbReference type="EMBL" id="ACU75755.1"/>
    </source>
</evidence>
<feature type="region of interest" description="Disordered" evidence="1">
    <location>
        <begin position="189"/>
        <end position="223"/>
    </location>
</feature>
<evidence type="ECO:0000256" key="1">
    <source>
        <dbReference type="SAM" id="MobiDB-lite"/>
    </source>
</evidence>
<dbReference type="HOGENOM" id="CLU_899225_0_0_11"/>
<dbReference type="EMBL" id="CP001700">
    <property type="protein sequence ID" value="ACU75755.1"/>
    <property type="molecule type" value="Genomic_DNA"/>
</dbReference>
<name>C7Q3J0_CATAD</name>
<dbReference type="KEGG" id="cai:Caci_6921"/>
<proteinExistence type="predicted"/>
<evidence type="ECO:0000313" key="3">
    <source>
        <dbReference type="Proteomes" id="UP000000851"/>
    </source>
</evidence>
<dbReference type="Proteomes" id="UP000000851">
    <property type="component" value="Chromosome"/>
</dbReference>
<sequence>MIGRIEGERGQRRRVGGVRERALAGIAGPALALGRCRRASGGHDRLRPPVGLSRRCVWGWGGRVLRTYTSRDIPALGIRLGRVNVRVLRRIAHPAQHLKVAALVATAGGTRDDVVDGENLCAVWLAHPARTQVAVDRAMLGQDARGEPSPAVAVTASRSRAAELVTGAFVVTLADRATRRVEVKSSAVKARAKARHSAPPRLRILRPRRRDAKARKPRAPTASGVELYGQAEAAADLGCPVDNWQSTRLPGRSGSVHRRCSTDSAVQNPSDLMWTERRLVDQVLEALTVKETETADRADCDTSSAEGEH</sequence>
<organism evidence="2 3">
    <name type="scientific">Catenulispora acidiphila (strain DSM 44928 / JCM 14897 / NBRC 102108 / NRRL B-24433 / ID139908)</name>
    <dbReference type="NCBI Taxonomy" id="479433"/>
    <lineage>
        <taxon>Bacteria</taxon>
        <taxon>Bacillati</taxon>
        <taxon>Actinomycetota</taxon>
        <taxon>Actinomycetes</taxon>
        <taxon>Catenulisporales</taxon>
        <taxon>Catenulisporaceae</taxon>
        <taxon>Catenulispora</taxon>
    </lineage>
</organism>
<keyword evidence="3" id="KW-1185">Reference proteome</keyword>
<dbReference type="STRING" id="479433.Caci_6921"/>